<dbReference type="EMBL" id="CP022295">
    <property type="protein sequence ID" value="QSR28382.1"/>
    <property type="molecule type" value="Genomic_DNA"/>
</dbReference>
<organism evidence="3 4">
    <name type="scientific">Nocardioides aromaticivorans</name>
    <dbReference type="NCBI Taxonomy" id="200618"/>
    <lineage>
        <taxon>Bacteria</taxon>
        <taxon>Bacillati</taxon>
        <taxon>Actinomycetota</taxon>
        <taxon>Actinomycetes</taxon>
        <taxon>Propionibacteriales</taxon>
        <taxon>Nocardioidaceae</taxon>
        <taxon>Nocardioides</taxon>
    </lineage>
</organism>
<dbReference type="Gene3D" id="2.50.20.20">
    <property type="match status" value="1"/>
</dbReference>
<gene>
    <name evidence="3" type="ORF">CFH99_22415</name>
</gene>
<keyword evidence="4" id="KW-1185">Reference proteome</keyword>
<name>A0ABX7PRS8_9ACTN</name>
<evidence type="ECO:0000313" key="4">
    <source>
        <dbReference type="Proteomes" id="UP000662818"/>
    </source>
</evidence>
<keyword evidence="2" id="KW-0732">Signal</keyword>
<dbReference type="Proteomes" id="UP000662818">
    <property type="component" value="Chromosome"/>
</dbReference>
<evidence type="ECO:0000256" key="2">
    <source>
        <dbReference type="SAM" id="SignalP"/>
    </source>
</evidence>
<reference evidence="3 4" key="1">
    <citation type="submission" date="2017-06" db="EMBL/GenBank/DDBJ databases">
        <title>Complete Genome Sequence of the Soil Carbazole-Degrading Bacterium Nocardioides aromaticivorans IC177.</title>
        <authorList>
            <person name="Vejarano F."/>
            <person name="Suzuki-Minakuchi C."/>
            <person name="Ohtsubo Y."/>
            <person name="Tsuda M."/>
            <person name="Okada K."/>
            <person name="Nojiri H."/>
        </authorList>
    </citation>
    <scope>NUCLEOTIDE SEQUENCE [LARGE SCALE GENOMIC DNA]</scope>
    <source>
        <strain evidence="3 4">IC177</strain>
    </source>
</reference>
<feature type="signal peptide" evidence="2">
    <location>
        <begin position="1"/>
        <end position="21"/>
    </location>
</feature>
<dbReference type="RefSeq" id="WP_207007144.1">
    <property type="nucleotide sequence ID" value="NZ_CP022295.1"/>
</dbReference>
<evidence type="ECO:0000256" key="1">
    <source>
        <dbReference type="SAM" id="MobiDB-lite"/>
    </source>
</evidence>
<evidence type="ECO:0000313" key="3">
    <source>
        <dbReference type="EMBL" id="QSR28382.1"/>
    </source>
</evidence>
<evidence type="ECO:0008006" key="5">
    <source>
        <dbReference type="Google" id="ProtNLM"/>
    </source>
</evidence>
<proteinExistence type="predicted"/>
<feature type="chain" id="PRO_5046916762" description="Lipoprotein" evidence="2">
    <location>
        <begin position="22"/>
        <end position="250"/>
    </location>
</feature>
<protein>
    <recommendedName>
        <fullName evidence="5">Lipoprotein</fullName>
    </recommendedName>
</protein>
<feature type="compositionally biased region" description="Basic and acidic residues" evidence="1">
    <location>
        <begin position="23"/>
        <end position="36"/>
    </location>
</feature>
<feature type="region of interest" description="Disordered" evidence="1">
    <location>
        <begin position="23"/>
        <end position="49"/>
    </location>
</feature>
<dbReference type="PROSITE" id="PS51257">
    <property type="entry name" value="PROKAR_LIPOPROTEIN"/>
    <property type="match status" value="1"/>
</dbReference>
<accession>A0ABX7PRS8</accession>
<sequence>MRPALSIALLPLLALGLAACGDDDSKGSDSAGDDKSSGSSQTSNYEDTPVDQIGEDVEAAMKALETVHLAGNIVDDEGQKILMDVTVSRGGDCEGTMQIEGVGSMDIIAVEGVSYFKADDAFWKSQGGEQASVITGLIGDKWTTDSSDPEGFAELCDLDELLSDLNSDDIAGDDSKVTGTQDVSGKETVTIAFTSDDGNQGTAYVAAEDPHYFVRFDVPEEGAMGFSRFDEPLEVEKPAAGEIFDLAKLN</sequence>